<name>A0A2N9IZN5_FAGSY</name>
<dbReference type="InterPro" id="IPR013083">
    <property type="entry name" value="Znf_RING/FYVE/PHD"/>
</dbReference>
<dbReference type="SUPFAM" id="SSF57850">
    <property type="entry name" value="RING/U-box"/>
    <property type="match status" value="1"/>
</dbReference>
<evidence type="ECO:0000313" key="6">
    <source>
        <dbReference type="EMBL" id="SPD29649.1"/>
    </source>
</evidence>
<accession>A0A2N9IZN5</accession>
<dbReference type="Pfam" id="PF13639">
    <property type="entry name" value="zf-RING_2"/>
    <property type="match status" value="1"/>
</dbReference>
<dbReference type="PANTHER" id="PTHR47344:SF1">
    <property type="entry name" value="RING ZINC FINGER PROTEIN-RELATED"/>
    <property type="match status" value="1"/>
</dbReference>
<proteinExistence type="predicted"/>
<organism evidence="6">
    <name type="scientific">Fagus sylvatica</name>
    <name type="common">Beechnut</name>
    <dbReference type="NCBI Taxonomy" id="28930"/>
    <lineage>
        <taxon>Eukaryota</taxon>
        <taxon>Viridiplantae</taxon>
        <taxon>Streptophyta</taxon>
        <taxon>Embryophyta</taxon>
        <taxon>Tracheophyta</taxon>
        <taxon>Spermatophyta</taxon>
        <taxon>Magnoliopsida</taxon>
        <taxon>eudicotyledons</taxon>
        <taxon>Gunneridae</taxon>
        <taxon>Pentapetalae</taxon>
        <taxon>rosids</taxon>
        <taxon>fabids</taxon>
        <taxon>Fagales</taxon>
        <taxon>Fagaceae</taxon>
        <taxon>Fagus</taxon>
    </lineage>
</organism>
<keyword evidence="2 4" id="KW-0863">Zinc-finger</keyword>
<reference evidence="6" key="1">
    <citation type="submission" date="2018-02" db="EMBL/GenBank/DDBJ databases">
        <authorList>
            <person name="Cohen D.B."/>
            <person name="Kent A.D."/>
        </authorList>
    </citation>
    <scope>NUCLEOTIDE SEQUENCE</scope>
</reference>
<sequence>MVGDTSFGKTICSICYEDLKPLSEYLQAITPCGHVFHEHCLQRWFGYCSSAKKKRSCPVCKQTCSAKNVNRLYFQSVGDSNDQNLTQPKNESQRKDIQDVKKEIDNQISPVQLESNGTGTLQTDDPYSTSHCNAIIDGMQGVDGRIYRDAQDLFQNPNWRKTFISFKSEKRLPWLKFMLPSVP</sequence>
<evidence type="ECO:0000256" key="3">
    <source>
        <dbReference type="ARBA" id="ARBA00022833"/>
    </source>
</evidence>
<dbReference type="PROSITE" id="PS50089">
    <property type="entry name" value="ZF_RING_2"/>
    <property type="match status" value="1"/>
</dbReference>
<dbReference type="PANTHER" id="PTHR47344">
    <property type="entry name" value="RING ZINC FINGER PROTEIN-RELATED"/>
    <property type="match status" value="1"/>
</dbReference>
<dbReference type="SMART" id="SM00744">
    <property type="entry name" value="RINGv"/>
    <property type="match status" value="1"/>
</dbReference>
<dbReference type="GO" id="GO:0008270">
    <property type="term" value="F:zinc ion binding"/>
    <property type="evidence" value="ECO:0007669"/>
    <property type="project" value="UniProtKB-KW"/>
</dbReference>
<dbReference type="EMBL" id="OIVN01006280">
    <property type="protein sequence ID" value="SPD29649.1"/>
    <property type="molecule type" value="Genomic_DNA"/>
</dbReference>
<dbReference type="Gene3D" id="3.30.40.10">
    <property type="entry name" value="Zinc/RING finger domain, C3HC4 (zinc finger)"/>
    <property type="match status" value="1"/>
</dbReference>
<feature type="domain" description="RING-type" evidence="5">
    <location>
        <begin position="12"/>
        <end position="61"/>
    </location>
</feature>
<dbReference type="AlphaFoldDB" id="A0A2N9IZN5"/>
<dbReference type="InterPro" id="IPR011016">
    <property type="entry name" value="Znf_RING-CH"/>
</dbReference>
<dbReference type="SMART" id="SM00184">
    <property type="entry name" value="RING"/>
    <property type="match status" value="1"/>
</dbReference>
<evidence type="ECO:0000256" key="1">
    <source>
        <dbReference type="ARBA" id="ARBA00022723"/>
    </source>
</evidence>
<evidence type="ECO:0000256" key="4">
    <source>
        <dbReference type="PROSITE-ProRule" id="PRU00175"/>
    </source>
</evidence>
<protein>
    <recommendedName>
        <fullName evidence="5">RING-type domain-containing protein</fullName>
    </recommendedName>
</protein>
<dbReference type="InterPro" id="IPR001841">
    <property type="entry name" value="Znf_RING"/>
</dbReference>
<evidence type="ECO:0000259" key="5">
    <source>
        <dbReference type="PROSITE" id="PS50089"/>
    </source>
</evidence>
<keyword evidence="3" id="KW-0862">Zinc</keyword>
<dbReference type="CDD" id="cd16448">
    <property type="entry name" value="RING-H2"/>
    <property type="match status" value="1"/>
</dbReference>
<gene>
    <name evidence="6" type="ORF">FSB_LOCUS57531</name>
</gene>
<evidence type="ECO:0000256" key="2">
    <source>
        <dbReference type="ARBA" id="ARBA00022771"/>
    </source>
</evidence>
<keyword evidence="1" id="KW-0479">Metal-binding</keyword>